<reference evidence="2" key="1">
    <citation type="submission" date="2014-09" db="EMBL/GenBank/DDBJ databases">
        <authorList>
            <person name="Magalhaes I.L.F."/>
            <person name="Oliveira U."/>
            <person name="Santos F.R."/>
            <person name="Vidigal T.H.D.A."/>
            <person name="Brescovit A.D."/>
            <person name="Santos A.J."/>
        </authorList>
    </citation>
    <scope>NUCLEOTIDE SEQUENCE</scope>
    <source>
        <tissue evidence="2">Shoot tissue taken approximately 20 cm above the soil surface</tissue>
    </source>
</reference>
<dbReference type="AlphaFoldDB" id="A0A0A8XY20"/>
<organism evidence="2">
    <name type="scientific">Arundo donax</name>
    <name type="common">Giant reed</name>
    <name type="synonym">Donax arundinaceus</name>
    <dbReference type="NCBI Taxonomy" id="35708"/>
    <lineage>
        <taxon>Eukaryota</taxon>
        <taxon>Viridiplantae</taxon>
        <taxon>Streptophyta</taxon>
        <taxon>Embryophyta</taxon>
        <taxon>Tracheophyta</taxon>
        <taxon>Spermatophyta</taxon>
        <taxon>Magnoliopsida</taxon>
        <taxon>Liliopsida</taxon>
        <taxon>Poales</taxon>
        <taxon>Poaceae</taxon>
        <taxon>PACMAD clade</taxon>
        <taxon>Arundinoideae</taxon>
        <taxon>Arundineae</taxon>
        <taxon>Arundo</taxon>
    </lineage>
</organism>
<proteinExistence type="predicted"/>
<feature type="compositionally biased region" description="Low complexity" evidence="1">
    <location>
        <begin position="1"/>
        <end position="10"/>
    </location>
</feature>
<evidence type="ECO:0000313" key="2">
    <source>
        <dbReference type="EMBL" id="JAD18771.1"/>
    </source>
</evidence>
<sequence length="73" mass="7416">MTVLSDSSAAPAPPPSTLPADCDRAASTDTRARFAADEHGLATCSLSSMEAPSVSAMYALFATTTSSVLPLLI</sequence>
<reference evidence="2" key="2">
    <citation type="journal article" date="2015" name="Data Brief">
        <title>Shoot transcriptome of the giant reed, Arundo donax.</title>
        <authorList>
            <person name="Barrero R.A."/>
            <person name="Guerrero F.D."/>
            <person name="Moolhuijzen P."/>
            <person name="Goolsby J.A."/>
            <person name="Tidwell J."/>
            <person name="Bellgard S.E."/>
            <person name="Bellgard M.I."/>
        </authorList>
    </citation>
    <scope>NUCLEOTIDE SEQUENCE</scope>
    <source>
        <tissue evidence="2">Shoot tissue taken approximately 20 cm above the soil surface</tissue>
    </source>
</reference>
<feature type="region of interest" description="Disordered" evidence="1">
    <location>
        <begin position="1"/>
        <end position="23"/>
    </location>
</feature>
<protein>
    <submittedName>
        <fullName evidence="2">Uncharacterized protein</fullName>
    </submittedName>
</protein>
<accession>A0A0A8XY20</accession>
<evidence type="ECO:0000256" key="1">
    <source>
        <dbReference type="SAM" id="MobiDB-lite"/>
    </source>
</evidence>
<dbReference type="EMBL" id="GBRH01279124">
    <property type="protein sequence ID" value="JAD18771.1"/>
    <property type="molecule type" value="Transcribed_RNA"/>
</dbReference>
<name>A0A0A8XY20_ARUDO</name>